<dbReference type="AlphaFoldDB" id="A0A0D2HIW9"/>
<accession>A0A0D2HIW9</accession>
<evidence type="ECO:0000313" key="2">
    <source>
        <dbReference type="Proteomes" id="UP000053617"/>
    </source>
</evidence>
<protein>
    <submittedName>
        <fullName evidence="1">Uncharacterized protein</fullName>
    </submittedName>
</protein>
<dbReference type="GeneID" id="25289763"/>
<evidence type="ECO:0000313" key="1">
    <source>
        <dbReference type="EMBL" id="KIX10608.1"/>
    </source>
</evidence>
<dbReference type="EMBL" id="KN847475">
    <property type="protein sequence ID" value="KIX10608.1"/>
    <property type="molecule type" value="Genomic_DNA"/>
</dbReference>
<dbReference type="HOGENOM" id="CLU_2962100_0_0_1"/>
<sequence length="59" mass="6911">MPVSKIRTKVRQEFEKHRYVNNLQAVDVLLTQSHAEFQVGGHQDMAAHKRTNTDKWATY</sequence>
<dbReference type="OrthoDB" id="14535at2759"/>
<dbReference type="VEuPathDB" id="FungiDB:Z518_01692"/>
<keyword evidence="2" id="KW-1185">Reference proteome</keyword>
<proteinExistence type="predicted"/>
<gene>
    <name evidence="1" type="ORF">Z518_01692</name>
</gene>
<dbReference type="STRING" id="1442369.A0A0D2HIW9"/>
<reference evidence="1 2" key="1">
    <citation type="submission" date="2015-01" db="EMBL/GenBank/DDBJ databases">
        <title>The Genome Sequence of Rhinocladiella mackenzie CBS 650.93.</title>
        <authorList>
            <consortium name="The Broad Institute Genomics Platform"/>
            <person name="Cuomo C."/>
            <person name="de Hoog S."/>
            <person name="Gorbushina A."/>
            <person name="Stielow B."/>
            <person name="Teixiera M."/>
            <person name="Abouelleil A."/>
            <person name="Chapman S.B."/>
            <person name="Priest M."/>
            <person name="Young S.K."/>
            <person name="Wortman J."/>
            <person name="Nusbaum C."/>
            <person name="Birren B."/>
        </authorList>
    </citation>
    <scope>NUCLEOTIDE SEQUENCE [LARGE SCALE GENOMIC DNA]</scope>
    <source>
        <strain evidence="1 2">CBS 650.93</strain>
    </source>
</reference>
<dbReference type="Proteomes" id="UP000053617">
    <property type="component" value="Unassembled WGS sequence"/>
</dbReference>
<dbReference type="RefSeq" id="XP_013277744.1">
    <property type="nucleotide sequence ID" value="XM_013422290.1"/>
</dbReference>
<name>A0A0D2HIW9_9EURO</name>
<organism evidence="1 2">
    <name type="scientific">Rhinocladiella mackenziei CBS 650.93</name>
    <dbReference type="NCBI Taxonomy" id="1442369"/>
    <lineage>
        <taxon>Eukaryota</taxon>
        <taxon>Fungi</taxon>
        <taxon>Dikarya</taxon>
        <taxon>Ascomycota</taxon>
        <taxon>Pezizomycotina</taxon>
        <taxon>Eurotiomycetes</taxon>
        <taxon>Chaetothyriomycetidae</taxon>
        <taxon>Chaetothyriales</taxon>
        <taxon>Herpotrichiellaceae</taxon>
        <taxon>Rhinocladiella</taxon>
    </lineage>
</organism>